<proteinExistence type="predicted"/>
<dbReference type="Proteomes" id="UP001592528">
    <property type="component" value="Unassembled WGS sequence"/>
</dbReference>
<reference evidence="6 7" key="1">
    <citation type="submission" date="2024-09" db="EMBL/GenBank/DDBJ databases">
        <authorList>
            <person name="Lee S.D."/>
        </authorList>
    </citation>
    <scope>NUCLEOTIDE SEQUENCE [LARGE SCALE GENOMIC DNA]</scope>
    <source>
        <strain evidence="6 7">N1-5</strain>
    </source>
</reference>
<dbReference type="EMBL" id="JBHEZZ010000045">
    <property type="protein sequence ID" value="MFC1407410.1"/>
    <property type="molecule type" value="Genomic_DNA"/>
</dbReference>
<keyword evidence="1" id="KW-0805">Transcription regulation</keyword>
<keyword evidence="7" id="KW-1185">Reference proteome</keyword>
<sequence>MAATKDQGAAATARRRAALTREAILEAALRLCSPDGGGVLTFSRLGKELGADPTAVYRHFRDKDELILALTDVMVEEAVELAAVSALGPDRWRETLAATARAVRAVYMRRPALAVLAAARTTASPAETTSVEYLIGVLHRAGLPVVQAAECYRMLLDLTLAMTQSSASFLILDQEAQAKDDAAWAVKYGLLPEDRFPLVRASAPRLTELFRDDAQVFELVLETFLDGVALKIERASAAG</sequence>
<evidence type="ECO:0000256" key="2">
    <source>
        <dbReference type="ARBA" id="ARBA00023125"/>
    </source>
</evidence>
<dbReference type="Gene3D" id="1.10.10.60">
    <property type="entry name" value="Homeodomain-like"/>
    <property type="match status" value="1"/>
</dbReference>
<evidence type="ECO:0000313" key="6">
    <source>
        <dbReference type="EMBL" id="MFC1407410.1"/>
    </source>
</evidence>
<dbReference type="InterPro" id="IPR036271">
    <property type="entry name" value="Tet_transcr_reg_TetR-rel_C_sf"/>
</dbReference>
<dbReference type="InterPro" id="IPR050109">
    <property type="entry name" value="HTH-type_TetR-like_transc_reg"/>
</dbReference>
<keyword evidence="2 4" id="KW-0238">DNA-binding</keyword>
<keyword evidence="3" id="KW-0804">Transcription</keyword>
<protein>
    <submittedName>
        <fullName evidence="6">TetR/AcrR family transcriptional regulator</fullName>
    </submittedName>
</protein>
<accession>A0ABV6V108</accession>
<dbReference type="InterPro" id="IPR009057">
    <property type="entry name" value="Homeodomain-like_sf"/>
</dbReference>
<feature type="DNA-binding region" description="H-T-H motif" evidence="4">
    <location>
        <begin position="41"/>
        <end position="60"/>
    </location>
</feature>
<evidence type="ECO:0000313" key="7">
    <source>
        <dbReference type="Proteomes" id="UP001592528"/>
    </source>
</evidence>
<name>A0ABV6V108_9ACTN</name>
<dbReference type="Pfam" id="PF02909">
    <property type="entry name" value="TetR_C_1"/>
    <property type="match status" value="1"/>
</dbReference>
<evidence type="ECO:0000256" key="1">
    <source>
        <dbReference type="ARBA" id="ARBA00023015"/>
    </source>
</evidence>
<dbReference type="PANTHER" id="PTHR30055">
    <property type="entry name" value="HTH-TYPE TRANSCRIPTIONAL REGULATOR RUTR"/>
    <property type="match status" value="1"/>
</dbReference>
<evidence type="ECO:0000256" key="3">
    <source>
        <dbReference type="ARBA" id="ARBA00023163"/>
    </source>
</evidence>
<feature type="domain" description="HTH tetR-type" evidence="5">
    <location>
        <begin position="18"/>
        <end position="78"/>
    </location>
</feature>
<evidence type="ECO:0000259" key="5">
    <source>
        <dbReference type="PROSITE" id="PS50977"/>
    </source>
</evidence>
<gene>
    <name evidence="6" type="ORF">ACEZDJ_39645</name>
</gene>
<dbReference type="SUPFAM" id="SSF46689">
    <property type="entry name" value="Homeodomain-like"/>
    <property type="match status" value="1"/>
</dbReference>
<dbReference type="Pfam" id="PF00440">
    <property type="entry name" value="TetR_N"/>
    <property type="match status" value="1"/>
</dbReference>
<organism evidence="6 7">
    <name type="scientific">Streptacidiphilus cavernicola</name>
    <dbReference type="NCBI Taxonomy" id="3342716"/>
    <lineage>
        <taxon>Bacteria</taxon>
        <taxon>Bacillati</taxon>
        <taxon>Actinomycetota</taxon>
        <taxon>Actinomycetes</taxon>
        <taxon>Kitasatosporales</taxon>
        <taxon>Streptomycetaceae</taxon>
        <taxon>Streptacidiphilus</taxon>
    </lineage>
</organism>
<dbReference type="PROSITE" id="PS50977">
    <property type="entry name" value="HTH_TETR_2"/>
    <property type="match status" value="1"/>
</dbReference>
<dbReference type="PANTHER" id="PTHR30055:SF151">
    <property type="entry name" value="TRANSCRIPTIONAL REGULATORY PROTEIN"/>
    <property type="match status" value="1"/>
</dbReference>
<dbReference type="PRINTS" id="PR00455">
    <property type="entry name" value="HTHTETR"/>
</dbReference>
<dbReference type="InterPro" id="IPR004111">
    <property type="entry name" value="Repressor_TetR_C"/>
</dbReference>
<dbReference type="RefSeq" id="WP_030265743.1">
    <property type="nucleotide sequence ID" value="NZ_JBHEZZ010000045.1"/>
</dbReference>
<dbReference type="InterPro" id="IPR001647">
    <property type="entry name" value="HTH_TetR"/>
</dbReference>
<dbReference type="Gene3D" id="1.10.357.10">
    <property type="entry name" value="Tetracycline Repressor, domain 2"/>
    <property type="match status" value="1"/>
</dbReference>
<dbReference type="SUPFAM" id="SSF48498">
    <property type="entry name" value="Tetracyclin repressor-like, C-terminal domain"/>
    <property type="match status" value="1"/>
</dbReference>
<comment type="caution">
    <text evidence="6">The sequence shown here is derived from an EMBL/GenBank/DDBJ whole genome shotgun (WGS) entry which is preliminary data.</text>
</comment>
<evidence type="ECO:0000256" key="4">
    <source>
        <dbReference type="PROSITE-ProRule" id="PRU00335"/>
    </source>
</evidence>